<dbReference type="Proteomes" id="UP001177140">
    <property type="component" value="Unassembled WGS sequence"/>
</dbReference>
<dbReference type="GO" id="GO:0005975">
    <property type="term" value="P:carbohydrate metabolic process"/>
    <property type="evidence" value="ECO:0007669"/>
    <property type="project" value="InterPro"/>
</dbReference>
<protein>
    <recommendedName>
        <fullName evidence="9">Glucan endo-1,3-beta-D-glucosidase</fullName>
    </recommendedName>
</protein>
<feature type="chain" id="PRO_5041333473" description="Glucan endo-1,3-beta-D-glucosidase" evidence="6">
    <location>
        <begin position="22"/>
        <end position="367"/>
    </location>
</feature>
<dbReference type="GO" id="GO:0004553">
    <property type="term" value="F:hydrolase activity, hydrolyzing O-glycosyl compounds"/>
    <property type="evidence" value="ECO:0007669"/>
    <property type="project" value="InterPro"/>
</dbReference>
<dbReference type="Gene3D" id="3.20.20.80">
    <property type="entry name" value="Glycosidases"/>
    <property type="match status" value="1"/>
</dbReference>
<gene>
    <name evidence="7" type="ORF">MKW94_023209</name>
</gene>
<dbReference type="InterPro" id="IPR000490">
    <property type="entry name" value="Glyco_hydro_17"/>
</dbReference>
<organism evidence="7 8">
    <name type="scientific">Papaver nudicaule</name>
    <name type="common">Iceland poppy</name>
    <dbReference type="NCBI Taxonomy" id="74823"/>
    <lineage>
        <taxon>Eukaryota</taxon>
        <taxon>Viridiplantae</taxon>
        <taxon>Streptophyta</taxon>
        <taxon>Embryophyta</taxon>
        <taxon>Tracheophyta</taxon>
        <taxon>Spermatophyta</taxon>
        <taxon>Magnoliopsida</taxon>
        <taxon>Ranunculales</taxon>
        <taxon>Papaveraceae</taxon>
        <taxon>Papaveroideae</taxon>
        <taxon>Papaver</taxon>
    </lineage>
</organism>
<evidence type="ECO:0000256" key="6">
    <source>
        <dbReference type="SAM" id="SignalP"/>
    </source>
</evidence>
<dbReference type="Pfam" id="PF00332">
    <property type="entry name" value="Glyco_hydro_17"/>
    <property type="match status" value="1"/>
</dbReference>
<dbReference type="SUPFAM" id="SSF51445">
    <property type="entry name" value="(Trans)glycosidases"/>
    <property type="match status" value="1"/>
</dbReference>
<dbReference type="InterPro" id="IPR044965">
    <property type="entry name" value="Glyco_hydro_17_plant"/>
</dbReference>
<comment type="similarity">
    <text evidence="1 4">Belongs to the glycosyl hydrolase 17 family.</text>
</comment>
<feature type="signal peptide" evidence="6">
    <location>
        <begin position="1"/>
        <end position="21"/>
    </location>
</feature>
<dbReference type="PROSITE" id="PS00587">
    <property type="entry name" value="GLYCOSYL_HYDROL_F17"/>
    <property type="match status" value="1"/>
</dbReference>
<reference evidence="7" key="1">
    <citation type="submission" date="2022-03" db="EMBL/GenBank/DDBJ databases">
        <title>A functionally conserved STORR gene fusion in Papaver species that diverged 16.8 million years ago.</title>
        <authorList>
            <person name="Catania T."/>
        </authorList>
    </citation>
    <scope>NUCLEOTIDE SEQUENCE</scope>
    <source>
        <strain evidence="7">S-191538</strain>
    </source>
</reference>
<comment type="caution">
    <text evidence="7">The sequence shown here is derived from an EMBL/GenBank/DDBJ whole genome shotgun (WGS) entry which is preliminary data.</text>
</comment>
<dbReference type="InterPro" id="IPR017853">
    <property type="entry name" value="GH"/>
</dbReference>
<evidence type="ECO:0000256" key="1">
    <source>
        <dbReference type="ARBA" id="ARBA00008773"/>
    </source>
</evidence>
<evidence type="ECO:0000256" key="3">
    <source>
        <dbReference type="ARBA" id="ARBA00023295"/>
    </source>
</evidence>
<proteinExistence type="inferred from homology"/>
<keyword evidence="3 5" id="KW-0326">Glycosidase</keyword>
<sequence length="367" mass="41147">MHLEGFLVALFLMSFISLSNAKMSNKIGIAYGRLGNNLPSPEASIELIKSINASRVKLYDANPEILQLLSGTKIQVSIMIPNDEISPISANQDYADQWVQHNIIPYYPKTMIRFLLVGNEILSFMTDKDRQTWFDLVPAMKNIRRSLKKYDLLKIKIGTPLAMDAIESSFPPSSGTFRADITVPVMKPLLQFLNRTKSFFFLDVYPYFPWSENPGDISLDYALLSSSNFTYTDPVSGLTYTSLLDQMLDSVVFAMTRLGFRNIRLYIAETGWPSAGDIDQIGANIYNAATYNRNLVERIIGRPTVGTPARPTWGIPTFIFSLVPTSAKASNETLLNDCCGLCRAPIYNSKILPSYVTMTTLVFICFL</sequence>
<evidence type="ECO:0000313" key="8">
    <source>
        <dbReference type="Proteomes" id="UP001177140"/>
    </source>
</evidence>
<evidence type="ECO:0000313" key="7">
    <source>
        <dbReference type="EMBL" id="MCL7045081.1"/>
    </source>
</evidence>
<dbReference type="EMBL" id="JAJJMA010265713">
    <property type="protein sequence ID" value="MCL7045081.1"/>
    <property type="molecule type" value="Genomic_DNA"/>
</dbReference>
<accession>A0AA41VPJ2</accession>
<keyword evidence="8" id="KW-1185">Reference proteome</keyword>
<evidence type="ECO:0000256" key="4">
    <source>
        <dbReference type="RuleBase" id="RU004335"/>
    </source>
</evidence>
<dbReference type="AlphaFoldDB" id="A0AA41VPJ2"/>
<evidence type="ECO:0008006" key="9">
    <source>
        <dbReference type="Google" id="ProtNLM"/>
    </source>
</evidence>
<name>A0AA41VPJ2_PAPNU</name>
<keyword evidence="6" id="KW-0732">Signal</keyword>
<keyword evidence="2 5" id="KW-0378">Hydrolase</keyword>
<dbReference type="PANTHER" id="PTHR32227">
    <property type="entry name" value="GLUCAN ENDO-1,3-BETA-GLUCOSIDASE BG1-RELATED-RELATED"/>
    <property type="match status" value="1"/>
</dbReference>
<evidence type="ECO:0000256" key="5">
    <source>
        <dbReference type="RuleBase" id="RU004336"/>
    </source>
</evidence>
<evidence type="ECO:0000256" key="2">
    <source>
        <dbReference type="ARBA" id="ARBA00022801"/>
    </source>
</evidence>